<dbReference type="OrthoDB" id="10261550at2759"/>
<evidence type="ECO:0000256" key="4">
    <source>
        <dbReference type="ARBA" id="ARBA00004138"/>
    </source>
</evidence>
<evidence type="ECO:0000256" key="32">
    <source>
        <dbReference type="ARBA" id="ARBA00077582"/>
    </source>
</evidence>
<keyword evidence="10" id="KW-0963">Cytoplasm</keyword>
<evidence type="ECO:0000256" key="36">
    <source>
        <dbReference type="RuleBase" id="RU000405"/>
    </source>
</evidence>
<keyword evidence="16" id="KW-0552">Olfaction</keyword>
<comment type="similarity">
    <text evidence="36">Belongs to the adenylyl cyclase class-4/guanylyl cyclase family.</text>
</comment>
<keyword evidence="23 37" id="KW-1133">Transmembrane helix</keyword>
<feature type="transmembrane region" description="Helical" evidence="37">
    <location>
        <begin position="113"/>
        <end position="133"/>
    </location>
</feature>
<evidence type="ECO:0000256" key="5">
    <source>
        <dbReference type="ARBA" id="ARBA00004496"/>
    </source>
</evidence>
<dbReference type="OMA" id="FNVLRMR"/>
<keyword evidence="12" id="KW-0597">Phosphoprotein</keyword>
<dbReference type="FunCoup" id="E9GFJ9">
    <property type="interactions" value="222"/>
</dbReference>
<dbReference type="InterPro" id="IPR032628">
    <property type="entry name" value="AC_N"/>
</dbReference>
<dbReference type="GO" id="GO:0035556">
    <property type="term" value="P:intracellular signal transduction"/>
    <property type="evidence" value="ECO:0007669"/>
    <property type="project" value="InterPro"/>
</dbReference>
<dbReference type="CDD" id="cd07302">
    <property type="entry name" value="CHD"/>
    <property type="match status" value="2"/>
</dbReference>
<dbReference type="GO" id="GO:0006171">
    <property type="term" value="P:cAMP biosynthetic process"/>
    <property type="evidence" value="ECO:0000318"/>
    <property type="project" value="GO_Central"/>
</dbReference>
<keyword evidence="13" id="KW-0716">Sensory transduction</keyword>
<evidence type="ECO:0000256" key="1">
    <source>
        <dbReference type="ARBA" id="ARBA00001593"/>
    </source>
</evidence>
<dbReference type="GO" id="GO:0046872">
    <property type="term" value="F:metal ion binding"/>
    <property type="evidence" value="ECO:0007669"/>
    <property type="project" value="UniProtKB-KW"/>
</dbReference>
<dbReference type="InterPro" id="IPR029787">
    <property type="entry name" value="Nucleotide_cyclase"/>
</dbReference>
<proteinExistence type="inferred from homology"/>
<feature type="transmembrane region" description="Helical" evidence="37">
    <location>
        <begin position="765"/>
        <end position="782"/>
    </location>
</feature>
<evidence type="ECO:0000256" key="18">
    <source>
        <dbReference type="ARBA" id="ARBA00022741"/>
    </source>
</evidence>
<keyword evidence="25" id="KW-0333">Golgi apparatus</keyword>
<evidence type="ECO:0000256" key="31">
    <source>
        <dbReference type="ARBA" id="ARBA00070497"/>
    </source>
</evidence>
<keyword evidence="17" id="KW-0677">Repeat</keyword>
<comment type="cofactor">
    <cofactor evidence="2">
        <name>Mn(2+)</name>
        <dbReference type="ChEBI" id="CHEBI:29035"/>
    </cofactor>
</comment>
<evidence type="ECO:0000256" key="7">
    <source>
        <dbReference type="ARBA" id="ARBA00004651"/>
    </source>
</evidence>
<dbReference type="GO" id="GO:0005516">
    <property type="term" value="F:calmodulin binding"/>
    <property type="evidence" value="ECO:0007669"/>
    <property type="project" value="UniProtKB-KW"/>
</dbReference>
<dbReference type="FunFam" id="3.30.70.1230:FF:000006">
    <property type="entry name" value="Adenylate cyclase"/>
    <property type="match status" value="1"/>
</dbReference>
<keyword evidence="18" id="KW-0547">Nucleotide-binding</keyword>
<evidence type="ECO:0000256" key="23">
    <source>
        <dbReference type="ARBA" id="ARBA00022989"/>
    </source>
</evidence>
<evidence type="ECO:0000256" key="6">
    <source>
        <dbReference type="ARBA" id="ARBA00004555"/>
    </source>
</evidence>
<dbReference type="GO" id="GO:0007608">
    <property type="term" value="P:sensory perception of smell"/>
    <property type="evidence" value="ECO:0007669"/>
    <property type="project" value="UniProtKB-KW"/>
</dbReference>
<protein>
    <recommendedName>
        <fullName evidence="31">Adenylate cyclase type 3</fullName>
        <ecNumber evidence="8">4.6.1.1</ecNumber>
    </recommendedName>
    <alternativeName>
        <fullName evidence="35">ATP pyrophosphate-lyase 3</fullName>
    </alternativeName>
    <alternativeName>
        <fullName evidence="33">Adenylate cyclase type III</fullName>
    </alternativeName>
    <alternativeName>
        <fullName evidence="32">Adenylate cyclase, olfactive type</fullName>
    </alternativeName>
    <alternativeName>
        <fullName evidence="34">Adenylyl cyclase 3</fullName>
    </alternativeName>
</protein>
<evidence type="ECO:0000256" key="26">
    <source>
        <dbReference type="ARBA" id="ARBA00023136"/>
    </source>
</evidence>
<evidence type="ECO:0000256" key="13">
    <source>
        <dbReference type="ARBA" id="ARBA00022606"/>
    </source>
</evidence>
<feature type="transmembrane region" description="Helical" evidence="37">
    <location>
        <begin position="734"/>
        <end position="753"/>
    </location>
</feature>
<name>E9GFJ9_DAPPU</name>
<dbReference type="HOGENOM" id="CLU_001072_2_4_1"/>
<evidence type="ECO:0000256" key="22">
    <source>
        <dbReference type="ARBA" id="ARBA00022860"/>
    </source>
</evidence>
<evidence type="ECO:0000256" key="16">
    <source>
        <dbReference type="ARBA" id="ARBA00022725"/>
    </source>
</evidence>
<gene>
    <name evidence="39" type="ORF">DAPPUDRAFT_317298</name>
</gene>
<dbReference type="STRING" id="6669.E9GFJ9"/>
<comment type="subcellular location">
    <subcellularLocation>
        <location evidence="7">Cell membrane</location>
        <topology evidence="7">Multi-pass membrane protein</topology>
    </subcellularLocation>
    <subcellularLocation>
        <location evidence="4">Cell projection</location>
        <location evidence="4">Cilium</location>
    </subcellularLocation>
    <subcellularLocation>
        <location evidence="5">Cytoplasm</location>
    </subcellularLocation>
    <subcellularLocation>
        <location evidence="6">Golgi apparatus</location>
    </subcellularLocation>
</comment>
<feature type="transmembrane region" description="Helical" evidence="37">
    <location>
        <begin position="200"/>
        <end position="217"/>
    </location>
</feature>
<evidence type="ECO:0000256" key="9">
    <source>
        <dbReference type="ARBA" id="ARBA00022475"/>
    </source>
</evidence>
<evidence type="ECO:0000256" key="10">
    <source>
        <dbReference type="ARBA" id="ARBA00022490"/>
    </source>
</evidence>
<evidence type="ECO:0000256" key="3">
    <source>
        <dbReference type="ARBA" id="ARBA00001946"/>
    </source>
</evidence>
<dbReference type="GO" id="GO:0007189">
    <property type="term" value="P:adenylate cyclase-activating G protein-coupled receptor signaling pathway"/>
    <property type="evidence" value="ECO:0000318"/>
    <property type="project" value="GO_Central"/>
</dbReference>
<feature type="transmembrane region" description="Helical" evidence="37">
    <location>
        <begin position="825"/>
        <end position="843"/>
    </location>
</feature>
<keyword evidence="20" id="KW-0460">Magnesium</keyword>
<dbReference type="Proteomes" id="UP000000305">
    <property type="component" value="Unassembled WGS sequence"/>
</dbReference>
<dbReference type="GO" id="GO:0004016">
    <property type="term" value="F:adenylate cyclase activity"/>
    <property type="evidence" value="ECO:0000318"/>
    <property type="project" value="GO_Central"/>
</dbReference>
<evidence type="ECO:0000256" key="19">
    <source>
        <dbReference type="ARBA" id="ARBA00022840"/>
    </source>
</evidence>
<keyword evidence="24" id="KW-0115">cAMP biosynthesis</keyword>
<evidence type="ECO:0000256" key="25">
    <source>
        <dbReference type="ARBA" id="ARBA00023034"/>
    </source>
</evidence>
<evidence type="ECO:0000259" key="38">
    <source>
        <dbReference type="PROSITE" id="PS50125"/>
    </source>
</evidence>
<dbReference type="PhylomeDB" id="E9GFJ9"/>
<evidence type="ECO:0000256" key="14">
    <source>
        <dbReference type="ARBA" id="ARBA00022692"/>
    </source>
</evidence>
<dbReference type="eggNOG" id="KOG3619">
    <property type="taxonomic scope" value="Eukaryota"/>
</dbReference>
<keyword evidence="19" id="KW-0067">ATP-binding</keyword>
<dbReference type="InParanoid" id="E9GFJ9"/>
<dbReference type="PROSITE" id="PS50125">
    <property type="entry name" value="GUANYLATE_CYCLASE_2"/>
    <property type="match status" value="2"/>
</dbReference>
<dbReference type="GO" id="GO:0005886">
    <property type="term" value="C:plasma membrane"/>
    <property type="evidence" value="ECO:0000318"/>
    <property type="project" value="GO_Central"/>
</dbReference>
<feature type="transmembrane region" description="Helical" evidence="37">
    <location>
        <begin position="789"/>
        <end position="805"/>
    </location>
</feature>
<evidence type="ECO:0000256" key="28">
    <source>
        <dbReference type="ARBA" id="ARBA00023211"/>
    </source>
</evidence>
<dbReference type="InterPro" id="IPR001054">
    <property type="entry name" value="A/G_cyclase"/>
</dbReference>
<evidence type="ECO:0000256" key="34">
    <source>
        <dbReference type="ARBA" id="ARBA00081240"/>
    </source>
</evidence>
<evidence type="ECO:0000313" key="39">
    <source>
        <dbReference type="EMBL" id="EFX81796.1"/>
    </source>
</evidence>
<feature type="transmembrane region" description="Helical" evidence="37">
    <location>
        <begin position="222"/>
        <end position="240"/>
    </location>
</feature>
<evidence type="ECO:0000256" key="33">
    <source>
        <dbReference type="ARBA" id="ARBA00079044"/>
    </source>
</evidence>
<dbReference type="Gene3D" id="3.30.70.1230">
    <property type="entry name" value="Nucleotide cyclase"/>
    <property type="match status" value="2"/>
</dbReference>
<evidence type="ECO:0000256" key="37">
    <source>
        <dbReference type="SAM" id="Phobius"/>
    </source>
</evidence>
<keyword evidence="9" id="KW-1003">Cell membrane</keyword>
<feature type="transmembrane region" description="Helical" evidence="37">
    <location>
        <begin position="260"/>
        <end position="277"/>
    </location>
</feature>
<keyword evidence="14 37" id="KW-0812">Transmembrane</keyword>
<keyword evidence="28" id="KW-0464">Manganese</keyword>
<reference evidence="39 40" key="1">
    <citation type="journal article" date="2011" name="Science">
        <title>The ecoresponsive genome of Daphnia pulex.</title>
        <authorList>
            <person name="Colbourne J.K."/>
            <person name="Pfrender M.E."/>
            <person name="Gilbert D."/>
            <person name="Thomas W.K."/>
            <person name="Tucker A."/>
            <person name="Oakley T.H."/>
            <person name="Tokishita S."/>
            <person name="Aerts A."/>
            <person name="Arnold G.J."/>
            <person name="Basu M.K."/>
            <person name="Bauer D.J."/>
            <person name="Caceres C.E."/>
            <person name="Carmel L."/>
            <person name="Casola C."/>
            <person name="Choi J.H."/>
            <person name="Detter J.C."/>
            <person name="Dong Q."/>
            <person name="Dusheyko S."/>
            <person name="Eads B.D."/>
            <person name="Frohlich T."/>
            <person name="Geiler-Samerotte K.A."/>
            <person name="Gerlach D."/>
            <person name="Hatcher P."/>
            <person name="Jogdeo S."/>
            <person name="Krijgsveld J."/>
            <person name="Kriventseva E.V."/>
            <person name="Kultz D."/>
            <person name="Laforsch C."/>
            <person name="Lindquist E."/>
            <person name="Lopez J."/>
            <person name="Manak J.R."/>
            <person name="Muller J."/>
            <person name="Pangilinan J."/>
            <person name="Patwardhan R.P."/>
            <person name="Pitluck S."/>
            <person name="Pritham E.J."/>
            <person name="Rechtsteiner A."/>
            <person name="Rho M."/>
            <person name="Rogozin I.B."/>
            <person name="Sakarya O."/>
            <person name="Salamov A."/>
            <person name="Schaack S."/>
            <person name="Shapiro H."/>
            <person name="Shiga Y."/>
            <person name="Skalitzky C."/>
            <person name="Smith Z."/>
            <person name="Souvorov A."/>
            <person name="Sung W."/>
            <person name="Tang Z."/>
            <person name="Tsuchiya D."/>
            <person name="Tu H."/>
            <person name="Vos H."/>
            <person name="Wang M."/>
            <person name="Wolf Y.I."/>
            <person name="Yamagata H."/>
            <person name="Yamada T."/>
            <person name="Ye Y."/>
            <person name="Shaw J.R."/>
            <person name="Andrews J."/>
            <person name="Crease T.J."/>
            <person name="Tang H."/>
            <person name="Lucas S.M."/>
            <person name="Robertson H.M."/>
            <person name="Bork P."/>
            <person name="Koonin E.V."/>
            <person name="Zdobnov E.M."/>
            <person name="Grigoriev I.V."/>
            <person name="Lynch M."/>
            <person name="Boore J.L."/>
        </authorList>
    </citation>
    <scope>NUCLEOTIDE SEQUENCE [LARGE SCALE GENOMIC DNA]</scope>
</reference>
<comment type="cofactor">
    <cofactor evidence="3">
        <name>Mg(2+)</name>
        <dbReference type="ChEBI" id="CHEBI:18420"/>
    </cofactor>
</comment>
<evidence type="ECO:0000256" key="24">
    <source>
        <dbReference type="ARBA" id="ARBA00022998"/>
    </source>
</evidence>
<evidence type="ECO:0000256" key="2">
    <source>
        <dbReference type="ARBA" id="ARBA00001936"/>
    </source>
</evidence>
<dbReference type="SMART" id="SM00044">
    <property type="entry name" value="CYCc"/>
    <property type="match status" value="2"/>
</dbReference>
<dbReference type="Pfam" id="PF00211">
    <property type="entry name" value="Guanylate_cyc"/>
    <property type="match status" value="2"/>
</dbReference>
<keyword evidence="22" id="KW-0112">Calmodulin-binding</keyword>
<dbReference type="AlphaFoldDB" id="E9GFJ9"/>
<evidence type="ECO:0000256" key="15">
    <source>
        <dbReference type="ARBA" id="ARBA00022723"/>
    </source>
</evidence>
<evidence type="ECO:0000256" key="29">
    <source>
        <dbReference type="ARBA" id="ARBA00023239"/>
    </source>
</evidence>
<feature type="transmembrane region" description="Helical" evidence="37">
    <location>
        <begin position="83"/>
        <end position="101"/>
    </location>
</feature>
<evidence type="ECO:0000256" key="21">
    <source>
        <dbReference type="ARBA" id="ARBA00022843"/>
    </source>
</evidence>
<dbReference type="PANTHER" id="PTHR45627:SF30">
    <property type="entry name" value="ADENYLATE CYCLASE TYPE 3"/>
    <property type="match status" value="1"/>
</dbReference>
<dbReference type="SUPFAM" id="SSF55073">
    <property type="entry name" value="Nucleotide cyclase"/>
    <property type="match status" value="2"/>
</dbReference>
<dbReference type="GO" id="GO:0005524">
    <property type="term" value="F:ATP binding"/>
    <property type="evidence" value="ECO:0007669"/>
    <property type="project" value="UniProtKB-KW"/>
</dbReference>
<evidence type="ECO:0000256" key="35">
    <source>
        <dbReference type="ARBA" id="ARBA00081425"/>
    </source>
</evidence>
<organism evidence="39 40">
    <name type="scientific">Daphnia pulex</name>
    <name type="common">Water flea</name>
    <dbReference type="NCBI Taxonomy" id="6669"/>
    <lineage>
        <taxon>Eukaryota</taxon>
        <taxon>Metazoa</taxon>
        <taxon>Ecdysozoa</taxon>
        <taxon>Arthropoda</taxon>
        <taxon>Crustacea</taxon>
        <taxon>Branchiopoda</taxon>
        <taxon>Diplostraca</taxon>
        <taxon>Cladocera</taxon>
        <taxon>Anomopoda</taxon>
        <taxon>Daphniidae</taxon>
        <taxon>Daphnia</taxon>
    </lineage>
</organism>
<evidence type="ECO:0000256" key="27">
    <source>
        <dbReference type="ARBA" id="ARBA00023180"/>
    </source>
</evidence>
<evidence type="ECO:0000256" key="8">
    <source>
        <dbReference type="ARBA" id="ARBA00012201"/>
    </source>
</evidence>
<keyword evidence="21" id="KW-0832">Ubl conjugation</keyword>
<keyword evidence="30" id="KW-0966">Cell projection</keyword>
<evidence type="ECO:0000313" key="40">
    <source>
        <dbReference type="Proteomes" id="UP000000305"/>
    </source>
</evidence>
<feature type="transmembrane region" description="Helical" evidence="37">
    <location>
        <begin position="664"/>
        <end position="685"/>
    </location>
</feature>
<feature type="domain" description="Guanylate cyclase" evidence="38">
    <location>
        <begin position="345"/>
        <end position="472"/>
    </location>
</feature>
<dbReference type="GO" id="GO:0005929">
    <property type="term" value="C:cilium"/>
    <property type="evidence" value="ECO:0007669"/>
    <property type="project" value="UniProtKB-SubCell"/>
</dbReference>
<evidence type="ECO:0000256" key="30">
    <source>
        <dbReference type="ARBA" id="ARBA00023273"/>
    </source>
</evidence>
<keyword evidence="11" id="KW-1017">Isopeptide bond</keyword>
<accession>E9GFJ9</accession>
<dbReference type="EMBL" id="GL732542">
    <property type="protein sequence ID" value="EFX81796.1"/>
    <property type="molecule type" value="Genomic_DNA"/>
</dbReference>
<sequence>MPINKANNSGGGGDSGECCRSTSLPMETVAGNDEAPIQQSATAAGRPSWTVGTKVIHRAFDDIALEELYQNYCQRSRESDLDCFFLTGCLVAVHSAVSFSLKQQDQALQSRVLIGAGVSSVVAVAQASLGFYIRGRKKKKNSAAAAAAGRQADQQAAAAAAAAAVVTSTGRLTYASWLLANMLILGLLAFVPSSDQGSRALTWLLLINFLTCVTLPLRLRICLFLTSITSLLFLAVSAFTSWDEAGIHRPTLHQQLMGETILLVGSISLGLVAYLVADIRLRRAFLDTRQSFEMRLTIESQAREQEQLLLSVLPEHVAVKMRQDLGTAHDGQFKKIYMSRHENVSILFADIVGFTAISSTYPASELVHILNELFARFDRLSQRYHQMRIKILGDCYYCICGAPVERPDHAVLCVYMGLAMIDAIKCVRESTSSPVDMRVGIHTGAVLAGVLGQRQWQFDVYSQDVELANKMESSGQPGRVHVSSRTLSFLGDEFEVEAAHGEKREQVLRTAGIETYFILRARNEMNHPAEEESSKVINDHSEATTMAVSKVLSTNNYIPEMIGDAVAVNTVCQTSDPSGGWCSCFQRCSKVDKTSLVVVGESAGENRSLLRPNRLNEQQHFGPVGIAVRRSSTSSGTIPTNLLTQTFVDPEREAKYRLHRDATAVYNLLALPLALTWLAFFALATSPWSPVFILFFPLIASLLLLVVVGVADTWENCDSVGQVKKISALVNGKLGLRCCLVILGILLLVGAHLSGQGFNRTFPCPTEASLVLISVAMVPHLASYFKGTFLLLLSAVYICLPWLHYQPTLDAPCWFQRDGLHIQELILASCVLLVTSLVLFSLTRQLESTSRSLYTNWAGIEEQRERAADLGRRNQALLFNILPAHVAQHFLRKDIHQRDEQLYSQSYTSVGVLFASIPNFSEFYSEETVNNQGLECLRFLNEVISDFDALLDQSQFSEMTKIKTIGSTYMAASGLNITQQPKEDEDILTRWKHLALLVEFALSMQRTLQNINDQSFNHFVLRMGINHGPTTAGVIGATKPHYDIWGNAVNVASRMESTGKAGCIQVTEETSAILRHFGYQFEQRGLVFVKGKGQLLTYYLIESDASVT</sequence>
<feature type="transmembrane region" description="Helical" evidence="37">
    <location>
        <begin position="691"/>
        <end position="714"/>
    </location>
</feature>
<evidence type="ECO:0000256" key="11">
    <source>
        <dbReference type="ARBA" id="ARBA00022499"/>
    </source>
</evidence>
<dbReference type="EC" id="4.6.1.1" evidence="8"/>
<dbReference type="GO" id="GO:0005794">
    <property type="term" value="C:Golgi apparatus"/>
    <property type="evidence" value="ECO:0007669"/>
    <property type="project" value="UniProtKB-SubCell"/>
</dbReference>
<keyword evidence="29 36" id="KW-0456">Lyase</keyword>
<dbReference type="InterPro" id="IPR018297">
    <property type="entry name" value="A/G_cyclase_CS"/>
</dbReference>
<keyword evidence="40" id="KW-1185">Reference proteome</keyword>
<dbReference type="Pfam" id="PF16214">
    <property type="entry name" value="AC_N"/>
    <property type="match status" value="1"/>
</dbReference>
<evidence type="ECO:0000256" key="12">
    <source>
        <dbReference type="ARBA" id="ARBA00022553"/>
    </source>
</evidence>
<dbReference type="KEGG" id="dpx:DAPPUDRAFT_317298"/>
<comment type="catalytic activity">
    <reaction evidence="1">
        <text>ATP = 3',5'-cyclic AMP + diphosphate</text>
        <dbReference type="Rhea" id="RHEA:15389"/>
        <dbReference type="ChEBI" id="CHEBI:30616"/>
        <dbReference type="ChEBI" id="CHEBI:33019"/>
        <dbReference type="ChEBI" id="CHEBI:58165"/>
        <dbReference type="EC" id="4.6.1.1"/>
    </reaction>
</comment>
<feature type="domain" description="Guanylate cyclase" evidence="38">
    <location>
        <begin position="911"/>
        <end position="1056"/>
    </location>
</feature>
<dbReference type="FunFam" id="3.30.70.1230:FF:000009">
    <property type="entry name" value="Adenylate cyclase"/>
    <property type="match status" value="1"/>
</dbReference>
<keyword evidence="26 37" id="KW-0472">Membrane</keyword>
<feature type="transmembrane region" description="Helical" evidence="37">
    <location>
        <begin position="174"/>
        <end position="194"/>
    </location>
</feature>
<keyword evidence="27" id="KW-0325">Glycoprotein</keyword>
<keyword evidence="15" id="KW-0479">Metal-binding</keyword>
<evidence type="ECO:0000256" key="20">
    <source>
        <dbReference type="ARBA" id="ARBA00022842"/>
    </source>
</evidence>
<dbReference type="PROSITE" id="PS00452">
    <property type="entry name" value="GUANYLATE_CYCLASE_1"/>
    <property type="match status" value="1"/>
</dbReference>
<evidence type="ECO:0000256" key="17">
    <source>
        <dbReference type="ARBA" id="ARBA00022737"/>
    </source>
</evidence>
<dbReference type="PANTHER" id="PTHR45627">
    <property type="entry name" value="ADENYLATE CYCLASE TYPE 1"/>
    <property type="match status" value="1"/>
</dbReference>